<keyword evidence="2 6" id="KW-0812">Transmembrane</keyword>
<comment type="subcellular location">
    <subcellularLocation>
        <location evidence="1">Membrane</location>
        <topology evidence="1">Multi-pass membrane protein</topology>
    </subcellularLocation>
</comment>
<name>A0ABN1X0H2_9ACTN</name>
<evidence type="ECO:0000256" key="4">
    <source>
        <dbReference type="ARBA" id="ARBA00023136"/>
    </source>
</evidence>
<dbReference type="SUPFAM" id="SSF144091">
    <property type="entry name" value="Rhomboid-like"/>
    <property type="match status" value="1"/>
</dbReference>
<protein>
    <recommendedName>
        <fullName evidence="9">Integral membrane protein</fullName>
    </recommendedName>
</protein>
<evidence type="ECO:0008006" key="9">
    <source>
        <dbReference type="Google" id="ProtNLM"/>
    </source>
</evidence>
<evidence type="ECO:0000256" key="5">
    <source>
        <dbReference type="SAM" id="MobiDB-lite"/>
    </source>
</evidence>
<dbReference type="EMBL" id="BAAALF010000264">
    <property type="protein sequence ID" value="GAA1275817.1"/>
    <property type="molecule type" value="Genomic_DNA"/>
</dbReference>
<evidence type="ECO:0000256" key="6">
    <source>
        <dbReference type="SAM" id="Phobius"/>
    </source>
</evidence>
<sequence>MRERGAVRTGSRPQSGGRPPARGPVGGILARVPLTTVYVLLLTAVAWWLASQSRAGRARFVRHNSSNVHHMEVGQWWTLFTSGLVVDGVPAWAGIAAVAAALGLAEWRWGSLRAGAVFVAGHVGATLLTEGAMWVMLSTGIPGALSHERDVGISYGLVATVGCLLALGAAPIRYFGLPALALALVVAWALDQQLADAGHLIALGIGVLAAQTGWLRDLPPRPGPPPRDGRRPLDG</sequence>
<dbReference type="Proteomes" id="UP001500037">
    <property type="component" value="Unassembled WGS sequence"/>
</dbReference>
<keyword evidence="8" id="KW-1185">Reference proteome</keyword>
<evidence type="ECO:0000313" key="7">
    <source>
        <dbReference type="EMBL" id="GAA1275817.1"/>
    </source>
</evidence>
<evidence type="ECO:0000313" key="8">
    <source>
        <dbReference type="Proteomes" id="UP001500037"/>
    </source>
</evidence>
<organism evidence="7 8">
    <name type="scientific">Kitasatospora nipponensis</name>
    <dbReference type="NCBI Taxonomy" id="258049"/>
    <lineage>
        <taxon>Bacteria</taxon>
        <taxon>Bacillati</taxon>
        <taxon>Actinomycetota</taxon>
        <taxon>Actinomycetes</taxon>
        <taxon>Kitasatosporales</taxon>
        <taxon>Streptomycetaceae</taxon>
        <taxon>Kitasatospora</taxon>
    </lineage>
</organism>
<dbReference type="Pfam" id="PF20401">
    <property type="entry name" value="Rhomboid_2"/>
    <property type="match status" value="1"/>
</dbReference>
<evidence type="ECO:0000256" key="1">
    <source>
        <dbReference type="ARBA" id="ARBA00004141"/>
    </source>
</evidence>
<reference evidence="7 8" key="1">
    <citation type="journal article" date="2019" name="Int. J. Syst. Evol. Microbiol.">
        <title>The Global Catalogue of Microorganisms (GCM) 10K type strain sequencing project: providing services to taxonomists for standard genome sequencing and annotation.</title>
        <authorList>
            <consortium name="The Broad Institute Genomics Platform"/>
            <consortium name="The Broad Institute Genome Sequencing Center for Infectious Disease"/>
            <person name="Wu L."/>
            <person name="Ma J."/>
        </authorList>
    </citation>
    <scope>NUCLEOTIDE SEQUENCE [LARGE SCALE GENOMIC DNA]</scope>
    <source>
        <strain evidence="7 8">JCM 13004</strain>
    </source>
</reference>
<gene>
    <name evidence="7" type="ORF">GCM10009665_73570</name>
</gene>
<comment type="caution">
    <text evidence="7">The sequence shown here is derived from an EMBL/GenBank/DDBJ whole genome shotgun (WGS) entry which is preliminary data.</text>
</comment>
<dbReference type="Gene3D" id="1.20.1540.10">
    <property type="entry name" value="Rhomboid-like"/>
    <property type="match status" value="1"/>
</dbReference>
<feature type="transmembrane region" description="Helical" evidence="6">
    <location>
        <begin position="116"/>
        <end position="137"/>
    </location>
</feature>
<evidence type="ECO:0000256" key="3">
    <source>
        <dbReference type="ARBA" id="ARBA00022989"/>
    </source>
</evidence>
<keyword evidence="4 6" id="KW-0472">Membrane</keyword>
<feature type="region of interest" description="Disordered" evidence="5">
    <location>
        <begin position="1"/>
        <end position="22"/>
    </location>
</feature>
<feature type="region of interest" description="Disordered" evidence="5">
    <location>
        <begin position="216"/>
        <end position="235"/>
    </location>
</feature>
<proteinExistence type="predicted"/>
<feature type="transmembrane region" description="Helical" evidence="6">
    <location>
        <begin position="28"/>
        <end position="50"/>
    </location>
</feature>
<dbReference type="InterPro" id="IPR046862">
    <property type="entry name" value="Rhomboid_2"/>
</dbReference>
<feature type="transmembrane region" description="Helical" evidence="6">
    <location>
        <begin position="76"/>
        <end position="104"/>
    </location>
</feature>
<keyword evidence="3 6" id="KW-1133">Transmembrane helix</keyword>
<dbReference type="InterPro" id="IPR035952">
    <property type="entry name" value="Rhomboid-like_sf"/>
</dbReference>
<feature type="transmembrane region" description="Helical" evidence="6">
    <location>
        <begin position="157"/>
        <end position="190"/>
    </location>
</feature>
<accession>A0ABN1X0H2</accession>
<dbReference type="RefSeq" id="WP_344446601.1">
    <property type="nucleotide sequence ID" value="NZ_BAAALF010000264.1"/>
</dbReference>
<evidence type="ECO:0000256" key="2">
    <source>
        <dbReference type="ARBA" id="ARBA00022692"/>
    </source>
</evidence>